<evidence type="ECO:0000256" key="1">
    <source>
        <dbReference type="ARBA" id="ARBA00022448"/>
    </source>
</evidence>
<reference evidence="6" key="1">
    <citation type="submission" date="2017-10" db="EMBL/GenBank/DDBJ databases">
        <title>Massilia psychrophilum sp. nov., a novel purple-pigmented bacterium isolated from Tianshan glacier, Xinjiang Municipality, China.</title>
        <authorList>
            <person name="Wang H."/>
        </authorList>
    </citation>
    <scope>NUCLEOTIDE SEQUENCE [LARGE SCALE GENOMIC DNA]</scope>
    <source>
        <strain evidence="6">B2</strain>
    </source>
</reference>
<proteinExistence type="predicted"/>
<evidence type="ECO:0000313" key="6">
    <source>
        <dbReference type="EMBL" id="ATQ73376.1"/>
    </source>
</evidence>
<dbReference type="InterPro" id="IPR027417">
    <property type="entry name" value="P-loop_NTPase"/>
</dbReference>
<dbReference type="InterPro" id="IPR003439">
    <property type="entry name" value="ABC_transporter-like_ATP-bd"/>
</dbReference>
<dbReference type="PANTHER" id="PTHR42939:SF1">
    <property type="entry name" value="ABC TRANSPORTER ATP-BINDING PROTEIN ALBC-RELATED"/>
    <property type="match status" value="1"/>
</dbReference>
<gene>
    <name evidence="6" type="ORF">CR152_01770</name>
</gene>
<keyword evidence="7" id="KW-1185">Reference proteome</keyword>
<dbReference type="SMART" id="SM00382">
    <property type="entry name" value="AAA"/>
    <property type="match status" value="1"/>
</dbReference>
<dbReference type="Pfam" id="PF00005">
    <property type="entry name" value="ABC_tran"/>
    <property type="match status" value="1"/>
</dbReference>
<dbReference type="GO" id="GO:0005524">
    <property type="term" value="F:ATP binding"/>
    <property type="evidence" value="ECO:0007669"/>
    <property type="project" value="UniProtKB-KW"/>
</dbReference>
<evidence type="ECO:0000259" key="5">
    <source>
        <dbReference type="PROSITE" id="PS50893"/>
    </source>
</evidence>
<organism evidence="6 7">
    <name type="scientific">Massilia violaceinigra</name>
    <dbReference type="NCBI Taxonomy" id="2045208"/>
    <lineage>
        <taxon>Bacteria</taxon>
        <taxon>Pseudomonadati</taxon>
        <taxon>Pseudomonadota</taxon>
        <taxon>Betaproteobacteria</taxon>
        <taxon>Burkholderiales</taxon>
        <taxon>Oxalobacteraceae</taxon>
        <taxon>Telluria group</taxon>
        <taxon>Massilia</taxon>
    </lineage>
</organism>
<dbReference type="PANTHER" id="PTHR42939">
    <property type="entry name" value="ABC TRANSPORTER ATP-BINDING PROTEIN ALBC-RELATED"/>
    <property type="match status" value="1"/>
</dbReference>
<dbReference type="RefSeq" id="WP_099873247.1">
    <property type="nucleotide sequence ID" value="NZ_CP024608.1"/>
</dbReference>
<dbReference type="GO" id="GO:0016887">
    <property type="term" value="F:ATP hydrolysis activity"/>
    <property type="evidence" value="ECO:0007669"/>
    <property type="project" value="InterPro"/>
</dbReference>
<dbReference type="AlphaFoldDB" id="A0A2D2DEG8"/>
<evidence type="ECO:0000256" key="3">
    <source>
        <dbReference type="ARBA" id="ARBA00022741"/>
    </source>
</evidence>
<evidence type="ECO:0000256" key="2">
    <source>
        <dbReference type="ARBA" id="ARBA00022475"/>
    </source>
</evidence>
<dbReference type="InterPro" id="IPR051782">
    <property type="entry name" value="ABC_Transporter_VariousFunc"/>
</dbReference>
<keyword evidence="2" id="KW-1003">Cell membrane</keyword>
<keyword evidence="1" id="KW-0813">Transport</keyword>
<dbReference type="KEGG" id="mass:CR152_01770"/>
<dbReference type="Gene3D" id="3.40.50.300">
    <property type="entry name" value="P-loop containing nucleotide triphosphate hydrolases"/>
    <property type="match status" value="1"/>
</dbReference>
<dbReference type="EMBL" id="CP024608">
    <property type="protein sequence ID" value="ATQ73376.1"/>
    <property type="molecule type" value="Genomic_DNA"/>
</dbReference>
<dbReference type="InterPro" id="IPR003593">
    <property type="entry name" value="AAA+_ATPase"/>
</dbReference>
<evidence type="ECO:0000313" key="7">
    <source>
        <dbReference type="Proteomes" id="UP000229897"/>
    </source>
</evidence>
<dbReference type="OrthoDB" id="9087134at2"/>
<keyword evidence="4 6" id="KW-0067">ATP-binding</keyword>
<feature type="domain" description="ABC transporter" evidence="5">
    <location>
        <begin position="2"/>
        <end position="201"/>
    </location>
</feature>
<keyword evidence="2" id="KW-0472">Membrane</keyword>
<sequence>MLRFEQVCKSYGAKSVLRNVSHHFACGAFALRGPNGIGKSTLLGVLAGAVEADSGTVWIDKQSLRDASIAARARLAYAPDECPVYPFMTGRELLAFVAFAKRCTLAAEVLDICARFGLGNHLDTRCGDMSLGTQKKLMLAAAWIGEPCVMLFDEPSNGLDAAARLVLIELLRARSGNNVILVSTHDHEFAHAIGATVIEFDTLNG</sequence>
<name>A0A2D2DEG8_9BURK</name>
<protein>
    <submittedName>
        <fullName evidence="6">ABC transporter ATP-binding protein</fullName>
    </submittedName>
</protein>
<dbReference type="SUPFAM" id="SSF52540">
    <property type="entry name" value="P-loop containing nucleoside triphosphate hydrolases"/>
    <property type="match status" value="1"/>
</dbReference>
<dbReference type="Proteomes" id="UP000229897">
    <property type="component" value="Chromosome"/>
</dbReference>
<dbReference type="PROSITE" id="PS50893">
    <property type="entry name" value="ABC_TRANSPORTER_2"/>
    <property type="match status" value="1"/>
</dbReference>
<evidence type="ECO:0000256" key="4">
    <source>
        <dbReference type="ARBA" id="ARBA00022840"/>
    </source>
</evidence>
<accession>A0A2D2DEG8</accession>
<keyword evidence="3" id="KW-0547">Nucleotide-binding</keyword>